<proteinExistence type="predicted"/>
<name>A0A6S6TYQ8_9BACT</name>
<keyword evidence="1" id="KW-1133">Transmembrane helix</keyword>
<feature type="transmembrane region" description="Helical" evidence="1">
    <location>
        <begin position="107"/>
        <end position="127"/>
    </location>
</feature>
<keyword evidence="1" id="KW-0812">Transmembrane</keyword>
<evidence type="ECO:0000313" key="2">
    <source>
        <dbReference type="EMBL" id="CAA6820296.1"/>
    </source>
</evidence>
<accession>A0A6S6TYQ8</accession>
<keyword evidence="1" id="KW-0472">Membrane</keyword>
<sequence length="128" mass="14105">MVFTYFSIVIISLSIISVLIIVGAIASNKWQFNFSYVSFISVAIYLATSYWATRLLTPMAGISILGLIGLFEATIGFKLALKFKANLEEIEGELPDFLSKNTAPPPALVLLMVLVYLFIGWIGTLFVC</sequence>
<feature type="transmembrane region" description="Helical" evidence="1">
    <location>
        <begin position="59"/>
        <end position="81"/>
    </location>
</feature>
<evidence type="ECO:0000256" key="1">
    <source>
        <dbReference type="SAM" id="Phobius"/>
    </source>
</evidence>
<feature type="transmembrane region" description="Helical" evidence="1">
    <location>
        <begin position="34"/>
        <end position="53"/>
    </location>
</feature>
<reference evidence="2" key="1">
    <citation type="submission" date="2020-01" db="EMBL/GenBank/DDBJ databases">
        <authorList>
            <person name="Meier V. D."/>
            <person name="Meier V D."/>
        </authorList>
    </citation>
    <scope>NUCLEOTIDE SEQUENCE</scope>
    <source>
        <strain evidence="2">HLG_WM_MAG_10</strain>
    </source>
</reference>
<organism evidence="2">
    <name type="scientific">uncultured Aureispira sp</name>
    <dbReference type="NCBI Taxonomy" id="1331704"/>
    <lineage>
        <taxon>Bacteria</taxon>
        <taxon>Pseudomonadati</taxon>
        <taxon>Bacteroidota</taxon>
        <taxon>Saprospiria</taxon>
        <taxon>Saprospirales</taxon>
        <taxon>Saprospiraceae</taxon>
        <taxon>Aureispira</taxon>
        <taxon>environmental samples</taxon>
    </lineage>
</organism>
<dbReference type="AlphaFoldDB" id="A0A6S6TYQ8"/>
<feature type="transmembrane region" description="Helical" evidence="1">
    <location>
        <begin position="6"/>
        <end position="27"/>
    </location>
</feature>
<gene>
    <name evidence="2" type="ORF">HELGO_WM17967</name>
</gene>
<protein>
    <submittedName>
        <fullName evidence="2">Uncharacterized protein</fullName>
    </submittedName>
</protein>
<dbReference type="EMBL" id="CACVAQ010000282">
    <property type="protein sequence ID" value="CAA6820296.1"/>
    <property type="molecule type" value="Genomic_DNA"/>
</dbReference>